<organism evidence="2 3">
    <name type="scientific">Thalassiosira oceanica</name>
    <name type="common">Marine diatom</name>
    <dbReference type="NCBI Taxonomy" id="159749"/>
    <lineage>
        <taxon>Eukaryota</taxon>
        <taxon>Sar</taxon>
        <taxon>Stramenopiles</taxon>
        <taxon>Ochrophyta</taxon>
        <taxon>Bacillariophyta</taxon>
        <taxon>Coscinodiscophyceae</taxon>
        <taxon>Thalassiosirophycidae</taxon>
        <taxon>Thalassiosirales</taxon>
        <taxon>Thalassiosiraceae</taxon>
        <taxon>Thalassiosira</taxon>
    </lineage>
</organism>
<name>K0R5M6_THAOC</name>
<comment type="caution">
    <text evidence="2">The sequence shown here is derived from an EMBL/GenBank/DDBJ whole genome shotgun (WGS) entry which is preliminary data.</text>
</comment>
<feature type="region of interest" description="Disordered" evidence="1">
    <location>
        <begin position="112"/>
        <end position="138"/>
    </location>
</feature>
<evidence type="ECO:0000313" key="3">
    <source>
        <dbReference type="Proteomes" id="UP000266841"/>
    </source>
</evidence>
<protein>
    <submittedName>
        <fullName evidence="2">Uncharacterized protein</fullName>
    </submittedName>
</protein>
<dbReference type="AlphaFoldDB" id="K0R5M6"/>
<proteinExistence type="predicted"/>
<dbReference type="Proteomes" id="UP000266841">
    <property type="component" value="Unassembled WGS sequence"/>
</dbReference>
<dbReference type="EMBL" id="AGNL01046334">
    <property type="protein sequence ID" value="EJK48055.1"/>
    <property type="molecule type" value="Genomic_DNA"/>
</dbReference>
<feature type="non-terminal residue" evidence="2">
    <location>
        <position position="1"/>
    </location>
</feature>
<reference evidence="2 3" key="1">
    <citation type="journal article" date="2012" name="Genome Biol.">
        <title>Genome and low-iron response of an oceanic diatom adapted to chronic iron limitation.</title>
        <authorList>
            <person name="Lommer M."/>
            <person name="Specht M."/>
            <person name="Roy A.S."/>
            <person name="Kraemer L."/>
            <person name="Andreson R."/>
            <person name="Gutowska M.A."/>
            <person name="Wolf J."/>
            <person name="Bergner S.V."/>
            <person name="Schilhabel M.B."/>
            <person name="Klostermeier U.C."/>
            <person name="Beiko R.G."/>
            <person name="Rosenstiel P."/>
            <person name="Hippler M."/>
            <person name="Laroche J."/>
        </authorList>
    </citation>
    <scope>NUCLEOTIDE SEQUENCE [LARGE SCALE GENOMIC DNA]</scope>
    <source>
        <strain evidence="2 3">CCMP1005</strain>
    </source>
</reference>
<accession>K0R5M6</accession>
<feature type="region of interest" description="Disordered" evidence="1">
    <location>
        <begin position="294"/>
        <end position="348"/>
    </location>
</feature>
<gene>
    <name evidence="2" type="ORF">THAOC_33182</name>
</gene>
<evidence type="ECO:0000313" key="2">
    <source>
        <dbReference type="EMBL" id="EJK48055.1"/>
    </source>
</evidence>
<evidence type="ECO:0000256" key="1">
    <source>
        <dbReference type="SAM" id="MobiDB-lite"/>
    </source>
</evidence>
<sequence length="348" mass="37727">SSVGSGMSPGHRHCRGCLALARLQEELRRAPSPEPPMLPLPPEQPTVLRDVLLSALRVRLLIERGAPAEEVVFPRLFSAVDSVDEAQRGLLVDQPRVRSLVLVLPPGLRRPIPRRPPERGVDLRTSSPRNPGEDGVGCGEDQYWWETSRLEVKFEKGTDNEQRARLSDAPLALRSDDLRVAAKAVDVGCGEVRSWCAVVMVDELGKEWTDEKLCRVMEDVPTYGLPQGRGMADPVDGAPPIVSLALSVSAATTRLLGTGRGGAAGRRGAWPSLAAGRRAGTERGQVWRTKIRPKQLRPVNTSCDRQAKPTPRGEANALQPRASLQRTAVGNIESRLDDSIPAAASSDL</sequence>
<keyword evidence="3" id="KW-1185">Reference proteome</keyword>